<evidence type="ECO:0000313" key="2">
    <source>
        <dbReference type="Proteomes" id="UP000515159"/>
    </source>
</evidence>
<dbReference type="PANTHER" id="PTHR35666:SF1">
    <property type="entry name" value="SIMILAR TO RIKEN CDNA 4921536K21"/>
    <property type="match status" value="1"/>
</dbReference>
<evidence type="ECO:0000313" key="3">
    <source>
        <dbReference type="RefSeq" id="XP_033811690.1"/>
    </source>
</evidence>
<reference evidence="3" key="1">
    <citation type="submission" date="2025-08" db="UniProtKB">
        <authorList>
            <consortium name="RefSeq"/>
        </authorList>
    </citation>
    <scope>IDENTIFICATION</scope>
</reference>
<dbReference type="CTD" id="106826998"/>
<dbReference type="PANTHER" id="PTHR35666">
    <property type="entry name" value="SIMILAR TO RIKEN CDNA 4921536K21"/>
    <property type="match status" value="1"/>
</dbReference>
<protein>
    <submittedName>
        <fullName evidence="3">Uncharacterized protein C5orf52 homolog</fullName>
    </submittedName>
</protein>
<proteinExistence type="predicted"/>
<accession>A0A6P8S0R2</accession>
<gene>
    <name evidence="3" type="primary">C8H5orf52</name>
</gene>
<sequence length="111" mass="13126">MAAQGIASKTHLSRVIIHDNISERRILELKEKHEEDLKKKTEIFHDSLKKRFLSNLQKKNSRWAREHDHFIRYLEMEHRNKKNVADLSAGQGPPKSHKKTVGPTPLQRRMR</sequence>
<evidence type="ECO:0000256" key="1">
    <source>
        <dbReference type="SAM" id="MobiDB-lite"/>
    </source>
</evidence>
<keyword evidence="2" id="KW-1185">Reference proteome</keyword>
<dbReference type="Pfam" id="PF17666">
    <property type="entry name" value="DUF5528"/>
    <property type="match status" value="1"/>
</dbReference>
<dbReference type="OrthoDB" id="9834990at2759"/>
<feature type="region of interest" description="Disordered" evidence="1">
    <location>
        <begin position="82"/>
        <end position="111"/>
    </location>
</feature>
<dbReference type="KEGG" id="gsh:117365399"/>
<dbReference type="Proteomes" id="UP000515159">
    <property type="component" value="Chromosome 8"/>
</dbReference>
<dbReference type="InterPro" id="IPR038935">
    <property type="entry name" value="C5orf52"/>
</dbReference>
<dbReference type="AlphaFoldDB" id="A0A6P8S0R2"/>
<organism evidence="2 3">
    <name type="scientific">Geotrypetes seraphini</name>
    <name type="common">Gaboon caecilian</name>
    <name type="synonym">Caecilia seraphini</name>
    <dbReference type="NCBI Taxonomy" id="260995"/>
    <lineage>
        <taxon>Eukaryota</taxon>
        <taxon>Metazoa</taxon>
        <taxon>Chordata</taxon>
        <taxon>Craniata</taxon>
        <taxon>Vertebrata</taxon>
        <taxon>Euteleostomi</taxon>
        <taxon>Amphibia</taxon>
        <taxon>Gymnophiona</taxon>
        <taxon>Geotrypetes</taxon>
    </lineage>
</organism>
<dbReference type="GeneID" id="117365399"/>
<name>A0A6P8S0R2_GEOSA</name>
<dbReference type="RefSeq" id="XP_033811690.1">
    <property type="nucleotide sequence ID" value="XM_033955799.1"/>
</dbReference>
<dbReference type="InParanoid" id="A0A6P8S0R2"/>